<protein>
    <submittedName>
        <fullName evidence="1">Uncharacterized protein</fullName>
    </submittedName>
</protein>
<organism evidence="1 2">
    <name type="scientific">Schistosoma margrebowiei</name>
    <dbReference type="NCBI Taxonomy" id="48269"/>
    <lineage>
        <taxon>Eukaryota</taxon>
        <taxon>Metazoa</taxon>
        <taxon>Spiralia</taxon>
        <taxon>Lophotrochozoa</taxon>
        <taxon>Platyhelminthes</taxon>
        <taxon>Trematoda</taxon>
        <taxon>Digenea</taxon>
        <taxon>Strigeidida</taxon>
        <taxon>Schistosomatoidea</taxon>
        <taxon>Schistosomatidae</taxon>
        <taxon>Schistosoma</taxon>
    </lineage>
</organism>
<keyword evidence="2" id="KW-1185">Reference proteome</keyword>
<dbReference type="Proteomes" id="UP000277204">
    <property type="component" value="Unassembled WGS sequence"/>
</dbReference>
<sequence>MTSRIRWTRSICRRSFTGIHKFLLQIANLLCLTLNRFSKTVHFFNIHIVRLTILSATFHFGFDRAQSITKCFT</sequence>
<dbReference type="AlphaFoldDB" id="A0A3P8ELL2"/>
<accession>A0A3P8ELL2</accession>
<gene>
    <name evidence="1" type="ORF">SMRZ_LOCUS25510</name>
</gene>
<reference evidence="1 2" key="1">
    <citation type="submission" date="2018-11" db="EMBL/GenBank/DDBJ databases">
        <authorList>
            <consortium name="Pathogen Informatics"/>
        </authorList>
    </citation>
    <scope>NUCLEOTIDE SEQUENCE [LARGE SCALE GENOMIC DNA]</scope>
    <source>
        <strain evidence="1 2">Zambia</strain>
    </source>
</reference>
<dbReference type="EMBL" id="UZAI01021418">
    <property type="protein sequence ID" value="VDP55450.1"/>
    <property type="molecule type" value="Genomic_DNA"/>
</dbReference>
<evidence type="ECO:0000313" key="2">
    <source>
        <dbReference type="Proteomes" id="UP000277204"/>
    </source>
</evidence>
<evidence type="ECO:0000313" key="1">
    <source>
        <dbReference type="EMBL" id="VDP55450.1"/>
    </source>
</evidence>
<name>A0A3P8ELL2_9TREM</name>
<proteinExistence type="predicted"/>